<dbReference type="PROSITE" id="PS50987">
    <property type="entry name" value="HTH_ARSR_2"/>
    <property type="match status" value="1"/>
</dbReference>
<dbReference type="GO" id="GO:0003677">
    <property type="term" value="F:DNA binding"/>
    <property type="evidence" value="ECO:0007669"/>
    <property type="project" value="UniProtKB-KW"/>
</dbReference>
<keyword evidence="1" id="KW-0805">Transcription regulation</keyword>
<keyword evidence="6" id="KW-1185">Reference proteome</keyword>
<dbReference type="InterPro" id="IPR051011">
    <property type="entry name" value="Metal_resp_trans_reg"/>
</dbReference>
<gene>
    <name evidence="5" type="primary">arsR</name>
    <name evidence="5" type="ORF">AQPW35_46980</name>
</gene>
<dbReference type="PANTHER" id="PTHR43132">
    <property type="entry name" value="ARSENICAL RESISTANCE OPERON REPRESSOR ARSR-RELATED"/>
    <property type="match status" value="1"/>
</dbReference>
<dbReference type="AlphaFoldDB" id="A0A480AZU9"/>
<evidence type="ECO:0000256" key="2">
    <source>
        <dbReference type="ARBA" id="ARBA00023125"/>
    </source>
</evidence>
<dbReference type="OrthoDB" id="5297460at2"/>
<dbReference type="PRINTS" id="PR00778">
    <property type="entry name" value="HTHARSR"/>
</dbReference>
<keyword evidence="2" id="KW-0238">DNA-binding</keyword>
<evidence type="ECO:0000313" key="6">
    <source>
        <dbReference type="Proteomes" id="UP000301751"/>
    </source>
</evidence>
<dbReference type="Pfam" id="PF12840">
    <property type="entry name" value="HTH_20"/>
    <property type="match status" value="1"/>
</dbReference>
<dbReference type="InterPro" id="IPR036388">
    <property type="entry name" value="WH-like_DNA-bd_sf"/>
</dbReference>
<reference evidence="6" key="1">
    <citation type="submission" date="2019-03" db="EMBL/GenBank/DDBJ databases">
        <title>Aquabacterium pictum sp.nov., the first bacteriochlorophyll a-containing freshwater bacterium in the genus Aquabacterium of the class Betaproteobacteria.</title>
        <authorList>
            <person name="Hirose S."/>
            <person name="Tank M."/>
            <person name="Hara E."/>
            <person name="Tamaki H."/>
            <person name="Takaichi S."/>
            <person name="Haruta S."/>
            <person name="Hanada S."/>
        </authorList>
    </citation>
    <scope>NUCLEOTIDE SEQUENCE [LARGE SCALE GENOMIC DNA]</scope>
    <source>
        <strain evidence="6">W35</strain>
    </source>
</reference>
<dbReference type="PANTHER" id="PTHR43132:SF2">
    <property type="entry name" value="ARSENICAL RESISTANCE OPERON REPRESSOR ARSR-RELATED"/>
    <property type="match status" value="1"/>
</dbReference>
<dbReference type="InterPro" id="IPR011991">
    <property type="entry name" value="ArsR-like_HTH"/>
</dbReference>
<evidence type="ECO:0000256" key="3">
    <source>
        <dbReference type="ARBA" id="ARBA00023163"/>
    </source>
</evidence>
<dbReference type="Proteomes" id="UP000301751">
    <property type="component" value="Unassembled WGS sequence"/>
</dbReference>
<dbReference type="RefSeq" id="WP_137735319.1">
    <property type="nucleotide sequence ID" value="NZ_BJCL01000018.1"/>
</dbReference>
<dbReference type="EMBL" id="BJCL01000018">
    <property type="protein sequence ID" value="GCL65617.1"/>
    <property type="molecule type" value="Genomic_DNA"/>
</dbReference>
<dbReference type="GO" id="GO:0003700">
    <property type="term" value="F:DNA-binding transcription factor activity"/>
    <property type="evidence" value="ECO:0007669"/>
    <property type="project" value="InterPro"/>
</dbReference>
<accession>A0A480AZU9</accession>
<feature type="domain" description="HTH arsR-type" evidence="4">
    <location>
        <begin position="1"/>
        <end position="95"/>
    </location>
</feature>
<proteinExistence type="predicted"/>
<dbReference type="SUPFAM" id="SSF46785">
    <property type="entry name" value="Winged helix' DNA-binding domain"/>
    <property type="match status" value="1"/>
</dbReference>
<dbReference type="SMART" id="SM00418">
    <property type="entry name" value="HTH_ARSR"/>
    <property type="match status" value="1"/>
</dbReference>
<dbReference type="Gene3D" id="1.10.10.10">
    <property type="entry name" value="Winged helix-like DNA-binding domain superfamily/Winged helix DNA-binding domain"/>
    <property type="match status" value="1"/>
</dbReference>
<keyword evidence="3" id="KW-0804">Transcription</keyword>
<name>A0A480AZU9_9BURK</name>
<dbReference type="InterPro" id="IPR036390">
    <property type="entry name" value="WH_DNA-bd_sf"/>
</dbReference>
<evidence type="ECO:0000259" key="4">
    <source>
        <dbReference type="PROSITE" id="PS50987"/>
    </source>
</evidence>
<sequence>MDKHSVVQALAALAHPVRLEAFRALVVAGHDGLAQKALAEAVGVGPTNLAFHLKELATAGLVNQAQAGRFVIYRAAFEQMNGLLTYLTLNCCQGLPKAAAADAAVAASDACGC</sequence>
<dbReference type="InterPro" id="IPR001845">
    <property type="entry name" value="HTH_ArsR_DNA-bd_dom"/>
</dbReference>
<organism evidence="5 6">
    <name type="scientific">Pseudaquabacterium pictum</name>
    <dbReference type="NCBI Taxonomy" id="2315236"/>
    <lineage>
        <taxon>Bacteria</taxon>
        <taxon>Pseudomonadati</taxon>
        <taxon>Pseudomonadota</taxon>
        <taxon>Betaproteobacteria</taxon>
        <taxon>Burkholderiales</taxon>
        <taxon>Sphaerotilaceae</taxon>
        <taxon>Pseudaquabacterium</taxon>
    </lineage>
</organism>
<evidence type="ECO:0000313" key="5">
    <source>
        <dbReference type="EMBL" id="GCL65617.1"/>
    </source>
</evidence>
<evidence type="ECO:0000256" key="1">
    <source>
        <dbReference type="ARBA" id="ARBA00023015"/>
    </source>
</evidence>
<comment type="caution">
    <text evidence="5">The sequence shown here is derived from an EMBL/GenBank/DDBJ whole genome shotgun (WGS) entry which is preliminary data.</text>
</comment>
<dbReference type="CDD" id="cd00090">
    <property type="entry name" value="HTH_ARSR"/>
    <property type="match status" value="1"/>
</dbReference>
<protein>
    <submittedName>
        <fullName evidence="5">Transcriptional regulator</fullName>
    </submittedName>
</protein>